<sequence>YGHNRRAPMLTVQPEVTHLSTALMSGGTFSNSTFTGSESERTRLEDHLAPEEWNETTCPTSPCPKSLSAGIDDENAKLNPAFDRDINSSSALSSSKTRRVEDYLYLFATRPTFKATDSPMSILCKIVNLQTQLPYSPLDPLKTFLNSHWFFDYIIAQCKLRID</sequence>
<dbReference type="EMBL" id="CAJMXA010000097">
    <property type="protein sequence ID" value="CAE6416030.1"/>
    <property type="molecule type" value="Genomic_DNA"/>
</dbReference>
<name>A0A8H2X269_9AGAM</name>
<evidence type="ECO:0000313" key="3">
    <source>
        <dbReference type="Proteomes" id="UP000663853"/>
    </source>
</evidence>
<proteinExistence type="predicted"/>
<evidence type="ECO:0000256" key="1">
    <source>
        <dbReference type="SAM" id="MobiDB-lite"/>
    </source>
</evidence>
<dbReference type="AlphaFoldDB" id="A0A8H2X269"/>
<comment type="caution">
    <text evidence="2">The sequence shown here is derived from an EMBL/GenBank/DDBJ whole genome shotgun (WGS) entry which is preliminary data.</text>
</comment>
<evidence type="ECO:0000313" key="2">
    <source>
        <dbReference type="EMBL" id="CAE6416030.1"/>
    </source>
</evidence>
<protein>
    <submittedName>
        <fullName evidence="2">Uncharacterized protein</fullName>
    </submittedName>
</protein>
<feature type="non-terminal residue" evidence="2">
    <location>
        <position position="1"/>
    </location>
</feature>
<organism evidence="2 3">
    <name type="scientific">Rhizoctonia solani</name>
    <dbReference type="NCBI Taxonomy" id="456999"/>
    <lineage>
        <taxon>Eukaryota</taxon>
        <taxon>Fungi</taxon>
        <taxon>Dikarya</taxon>
        <taxon>Basidiomycota</taxon>
        <taxon>Agaricomycotina</taxon>
        <taxon>Agaricomycetes</taxon>
        <taxon>Cantharellales</taxon>
        <taxon>Ceratobasidiaceae</taxon>
        <taxon>Rhizoctonia</taxon>
    </lineage>
</organism>
<reference evidence="2" key="1">
    <citation type="submission" date="2021-01" db="EMBL/GenBank/DDBJ databases">
        <authorList>
            <person name="Kaushik A."/>
        </authorList>
    </citation>
    <scope>NUCLEOTIDE SEQUENCE</scope>
    <source>
        <strain evidence="2">AG6-10EEA</strain>
    </source>
</reference>
<gene>
    <name evidence="2" type="ORF">RDB_LOCUS6587</name>
</gene>
<accession>A0A8H2X269</accession>
<dbReference type="Proteomes" id="UP000663853">
    <property type="component" value="Unassembled WGS sequence"/>
</dbReference>
<feature type="region of interest" description="Disordered" evidence="1">
    <location>
        <begin position="50"/>
        <end position="70"/>
    </location>
</feature>